<dbReference type="Proteomes" id="UP001150581">
    <property type="component" value="Unassembled WGS sequence"/>
</dbReference>
<evidence type="ECO:0000313" key="1">
    <source>
        <dbReference type="EMBL" id="KAJ1893268.1"/>
    </source>
</evidence>
<reference evidence="1" key="1">
    <citation type="submission" date="2022-07" db="EMBL/GenBank/DDBJ databases">
        <title>Phylogenomic reconstructions and comparative analyses of Kickxellomycotina fungi.</title>
        <authorList>
            <person name="Reynolds N.K."/>
            <person name="Stajich J.E."/>
            <person name="Barry K."/>
            <person name="Grigoriev I.V."/>
            <person name="Crous P."/>
            <person name="Smith M.E."/>
        </authorList>
    </citation>
    <scope>NUCLEOTIDE SEQUENCE</scope>
    <source>
        <strain evidence="1">Benny 63K</strain>
    </source>
</reference>
<accession>A0ACC1IE15</accession>
<evidence type="ECO:0000313" key="2">
    <source>
        <dbReference type="Proteomes" id="UP001150581"/>
    </source>
</evidence>
<gene>
    <name evidence="1" type="ORF">LPJ66_005860</name>
</gene>
<keyword evidence="2" id="KW-1185">Reference proteome</keyword>
<dbReference type="EMBL" id="JANBPG010000859">
    <property type="protein sequence ID" value="KAJ1893268.1"/>
    <property type="molecule type" value="Genomic_DNA"/>
</dbReference>
<organism evidence="1 2">
    <name type="scientific">Kickxella alabastrina</name>
    <dbReference type="NCBI Taxonomy" id="61397"/>
    <lineage>
        <taxon>Eukaryota</taxon>
        <taxon>Fungi</taxon>
        <taxon>Fungi incertae sedis</taxon>
        <taxon>Zoopagomycota</taxon>
        <taxon>Kickxellomycotina</taxon>
        <taxon>Kickxellomycetes</taxon>
        <taxon>Kickxellales</taxon>
        <taxon>Kickxellaceae</taxon>
        <taxon>Kickxella</taxon>
    </lineage>
</organism>
<proteinExistence type="predicted"/>
<sequence length="1004" mass="109185">MGNSTIVNNNGLGAPAAKNPGPQSYTEVASEAPRGRLMAEDAVTLKRQLLLGQQLRGNAHSLHVHELATLFNWGANHYDGHKERCETVFRDMENMFPMLCEGFVVMPDGTCAMGTAGEVARAIGNIYHQLYDAYHGAFPSEDRCSPLVYGSRTLTKDRKPMFEPANVFTYSGHAANQLDAVHLYVEASLEFYENRDFPADIIGRLGEQIMMTWDVQPLRQFVPVAFVHGMVVDILLFTRDGYICVPCGTIFGSTYEEISNDWSQRLGLLNFWYIMMQPAHKFGHIVNMASQPRYLEFSIGTMQAAKVSVLSERTTSAVDISSGVQSTIGMHPRGPYTIKVLFGTKKKPATLKLCWTPVDSVPEGVFYDILVESGVPGIPEVLGSGVLVDNFLGYRFEFLVLKDIGESISARFQSLANQPYDYDRLCGLMRDEVIQVLGCLVKAKDAGVLHRNLTPDNISKRNTTAFVSDWGCAKLGPNVCPKVKARVSRKWGLNIDNLSHASRNRYMAASMPCFASIRMLKGHLDHTILDDAESLLYVMTAAFSALDTGKIDINTFAFQNVHRGALAILKAGAISNAIELPLCFGVSEINTIRAFSILNPLHRLLFYHDNNYIGNMLLSIGTDMRTISDEQICGVYKWSDYRENGCYAADLPKEPSDSANYSTACSSLPSKALSFFDALSNMAPTSSPQPQTSVFSLPIGKWSNASPAPQPSTSTSHSSLNGAVFASALQAKPAVPFIPVGNLLSSWASLPPAQSCNSAHVSTPTANLPQQLSLNPVDNSLTTLPQDPLPLPSNDNPDDSTLALPPLLSAVYGITNSSNDAPHLPPLDKNRATYYPIPTDLTPASAPASVSDPVSDPTSAPALSPLLFDNTPALYDTHQDADDANNSLASAAGLLQPSPVPTIQETDDASLLKTQSSEKTPPASQTTDRARANLDTGLDCSGGSVHTSDNNTSFSTKTNAPSEPSRGTKRKRQLECSESEDDNDDNCGCTKRVMFRPRKIIRIC</sequence>
<protein>
    <submittedName>
        <fullName evidence="1">Uncharacterized protein</fullName>
    </submittedName>
</protein>
<comment type="caution">
    <text evidence="1">The sequence shown here is derived from an EMBL/GenBank/DDBJ whole genome shotgun (WGS) entry which is preliminary data.</text>
</comment>
<name>A0ACC1IE15_9FUNG</name>